<dbReference type="SUPFAM" id="SSF47616">
    <property type="entry name" value="GST C-terminal domain-like"/>
    <property type="match status" value="1"/>
</dbReference>
<name>A0A1I7WEA7_HETBA</name>
<proteinExistence type="predicted"/>
<dbReference type="InterPro" id="IPR004046">
    <property type="entry name" value="GST_C"/>
</dbReference>
<keyword evidence="1" id="KW-0812">Transmembrane</keyword>
<dbReference type="InterPro" id="IPR010987">
    <property type="entry name" value="Glutathione-S-Trfase_C-like"/>
</dbReference>
<dbReference type="PANTHER" id="PTHR11571">
    <property type="entry name" value="GLUTATHIONE S-TRANSFERASE"/>
    <property type="match status" value="1"/>
</dbReference>
<dbReference type="PROSITE" id="PS50405">
    <property type="entry name" value="GST_CTER"/>
    <property type="match status" value="1"/>
</dbReference>
<dbReference type="InterPro" id="IPR036282">
    <property type="entry name" value="Glutathione-S-Trfase_C_sf"/>
</dbReference>
<organism evidence="3 4">
    <name type="scientific">Heterorhabditis bacteriophora</name>
    <name type="common">Entomopathogenic nematode worm</name>
    <dbReference type="NCBI Taxonomy" id="37862"/>
    <lineage>
        <taxon>Eukaryota</taxon>
        <taxon>Metazoa</taxon>
        <taxon>Ecdysozoa</taxon>
        <taxon>Nematoda</taxon>
        <taxon>Chromadorea</taxon>
        <taxon>Rhabditida</taxon>
        <taxon>Rhabditina</taxon>
        <taxon>Rhabditomorpha</taxon>
        <taxon>Strongyloidea</taxon>
        <taxon>Heterorhabditidae</taxon>
        <taxon>Heterorhabditis</taxon>
    </lineage>
</organism>
<dbReference type="WBParaSite" id="Hba_03247">
    <property type="protein sequence ID" value="Hba_03247"/>
    <property type="gene ID" value="Hba_03247"/>
</dbReference>
<feature type="transmembrane region" description="Helical" evidence="1">
    <location>
        <begin position="67"/>
        <end position="91"/>
    </location>
</feature>
<dbReference type="GO" id="GO:0006749">
    <property type="term" value="P:glutathione metabolic process"/>
    <property type="evidence" value="ECO:0007669"/>
    <property type="project" value="TreeGrafter"/>
</dbReference>
<evidence type="ECO:0000259" key="2">
    <source>
        <dbReference type="PROSITE" id="PS50405"/>
    </source>
</evidence>
<keyword evidence="3" id="KW-1185">Reference proteome</keyword>
<dbReference type="GO" id="GO:0004364">
    <property type="term" value="F:glutathione transferase activity"/>
    <property type="evidence" value="ECO:0007669"/>
    <property type="project" value="TreeGrafter"/>
</dbReference>
<protein>
    <submittedName>
        <fullName evidence="4">GST C-terminal domain-containing protein</fullName>
    </submittedName>
</protein>
<dbReference type="InterPro" id="IPR050213">
    <property type="entry name" value="GST_superfamily"/>
</dbReference>
<dbReference type="Gene3D" id="1.20.1050.130">
    <property type="match status" value="1"/>
</dbReference>
<reference evidence="4" key="1">
    <citation type="submission" date="2016-11" db="UniProtKB">
        <authorList>
            <consortium name="WormBaseParasite"/>
        </authorList>
    </citation>
    <scope>IDENTIFICATION</scope>
</reference>
<dbReference type="PANTHER" id="PTHR11571:SF150">
    <property type="entry name" value="GLUTATHIONE S-TRANSFERASE"/>
    <property type="match status" value="1"/>
</dbReference>
<keyword evidence="1" id="KW-0472">Membrane</keyword>
<dbReference type="AlphaFoldDB" id="A0A1I7WEA7"/>
<feature type="domain" description="GST C-terminal" evidence="2">
    <location>
        <begin position="102"/>
        <end position="230"/>
    </location>
</feature>
<dbReference type="CDD" id="cd03192">
    <property type="entry name" value="GST_C_Sigma_like"/>
    <property type="match status" value="1"/>
</dbReference>
<sequence length="232" mass="26762">MTIVAEHSIGRVWQEEVERNEAAFPFLNGTDLTLQIPLRMTYTTRPSQDLFNRRIGVLAVTLEKAGMAIGGFAVVFIIIVVAFDASLYYLLWNQIEEKGTLTTTARHSNTEWVELIVSYDLFLRKHIDGRVVSQAVWMHSKATKQQNFVEQGPVKLRMLEQHLKQNGGKQFVGKKVTWCDLFALCILSLVEEQKADLFEDFPMLKKYYLRMRNLPEISDYIKKNWPSSTISN</sequence>
<accession>A0A1I7WEA7</accession>
<dbReference type="Proteomes" id="UP000095283">
    <property type="component" value="Unplaced"/>
</dbReference>
<keyword evidence="1" id="KW-1133">Transmembrane helix</keyword>
<evidence type="ECO:0000313" key="4">
    <source>
        <dbReference type="WBParaSite" id="Hba_03247"/>
    </source>
</evidence>
<evidence type="ECO:0000256" key="1">
    <source>
        <dbReference type="SAM" id="Phobius"/>
    </source>
</evidence>
<evidence type="ECO:0000313" key="3">
    <source>
        <dbReference type="Proteomes" id="UP000095283"/>
    </source>
</evidence>
<dbReference type="Pfam" id="PF14497">
    <property type="entry name" value="GST_C_3"/>
    <property type="match status" value="1"/>
</dbReference>